<keyword evidence="12" id="KW-1185">Reference proteome</keyword>
<dbReference type="Proteomes" id="UP001216674">
    <property type="component" value="Unassembled WGS sequence"/>
</dbReference>
<evidence type="ECO:0000256" key="1">
    <source>
        <dbReference type="ARBA" id="ARBA00007164"/>
    </source>
</evidence>
<evidence type="ECO:0000256" key="4">
    <source>
        <dbReference type="ARBA" id="ARBA00022960"/>
    </source>
</evidence>
<keyword evidence="2" id="KW-0732">Signal</keyword>
<dbReference type="InterPro" id="IPR052173">
    <property type="entry name" value="Beta-lactam_resp_regulator"/>
</dbReference>
<name>A0ABT6AZR2_9BURK</name>
<keyword evidence="6" id="KW-0961">Cell wall biogenesis/degradation</keyword>
<feature type="transmembrane region" description="Helical" evidence="8">
    <location>
        <begin position="313"/>
        <end position="336"/>
    </location>
</feature>
<accession>A0ABT6AZR2</accession>
<dbReference type="EMBL" id="JARJLM010000532">
    <property type="protein sequence ID" value="MDF3837747.1"/>
    <property type="molecule type" value="Genomic_DNA"/>
</dbReference>
<feature type="transmembrane region" description="Helical" evidence="8">
    <location>
        <begin position="44"/>
        <end position="62"/>
    </location>
</feature>
<keyword evidence="8" id="KW-0472">Membrane</keyword>
<comment type="similarity">
    <text evidence="1 7">Belongs to the peptidase S11 family.</text>
</comment>
<gene>
    <name evidence="11" type="ORF">P3W85_33160</name>
</gene>
<feature type="domain" description="Peptidase M56" evidence="10">
    <location>
        <begin position="111"/>
        <end position="256"/>
    </location>
</feature>
<evidence type="ECO:0000313" key="12">
    <source>
        <dbReference type="Proteomes" id="UP001216674"/>
    </source>
</evidence>
<keyword evidence="3" id="KW-0378">Hydrolase</keyword>
<protein>
    <submittedName>
        <fullName evidence="11">M56 family metallopeptidase</fullName>
    </submittedName>
</protein>
<dbReference type="PANTHER" id="PTHR34978:SF3">
    <property type="entry name" value="SLR0241 PROTEIN"/>
    <property type="match status" value="1"/>
</dbReference>
<sequence>MSGQLSGFAWVVGETLLAFLWKGLCIQAAAACLMWVFRATDARARYAVLCAALFLCVAVPAMDAAASLNAWRTSDVLADGPPGEVAMPGLMPDLMPDLISAPDPDVPWQAWLATAWLIGVVLMTLRLLLGLAWLRRTVHASQPWTDTAWIARVAVMSRRLRLPRGVALRLTYGLSSPVTAGWWRPVVLVPASLVTGMPANLLEALLAHELAHVQRLDYLVNLLQRVIEALLFFHPSVWWLSRRIREEREHIADDLAAAIVGEPRTLALALDGLSRLAQPEPAGLGLAQRARDGELLHRIRRLMRPAPAPSRSVLAVPVLAVGLALAIASLGAWTGLGATDAPLGRKLDTVAGAAPALSDIEALVNASGAAHVLVADSTSGAQLIGRAEHKTVPIASLTKLMTAMVVLDTAPDLARRIRIVAQDAAATRGSVSQLPVGASMTLGTLLRLALMSSDNRAAHALARSYPGGALAFERALRSKMAALGLDHTTLKEPTGLSAANRSTAADVGRIVNAAARYPEIAHDSTQLTETVNLKGGPVHYRNTNPLVGRQGWDIQLSKTGMSALAGRCLVMRVRVQGRELTLVLLNARQQPA</sequence>
<dbReference type="InterPro" id="IPR018044">
    <property type="entry name" value="Peptidase_S11"/>
</dbReference>
<dbReference type="CDD" id="cd07341">
    <property type="entry name" value="M56_BlaR1_MecR1_like"/>
    <property type="match status" value="1"/>
</dbReference>
<keyword evidence="4" id="KW-0133">Cell shape</keyword>
<evidence type="ECO:0000259" key="9">
    <source>
        <dbReference type="Pfam" id="PF00768"/>
    </source>
</evidence>
<feature type="transmembrane region" description="Helical" evidence="8">
    <location>
        <begin position="16"/>
        <end position="37"/>
    </location>
</feature>
<reference evidence="11 12" key="1">
    <citation type="submission" date="2023-03" db="EMBL/GenBank/DDBJ databases">
        <title>Draft assemblies of triclosan tolerant bacteria isolated from returned activated sludge.</title>
        <authorList>
            <person name="Van Hamelsveld S."/>
        </authorList>
    </citation>
    <scope>NUCLEOTIDE SEQUENCE [LARGE SCALE GENOMIC DNA]</scope>
    <source>
        <strain evidence="11 12">GW210010_S58</strain>
    </source>
</reference>
<feature type="transmembrane region" description="Helical" evidence="8">
    <location>
        <begin position="110"/>
        <end position="134"/>
    </location>
</feature>
<evidence type="ECO:0000256" key="5">
    <source>
        <dbReference type="ARBA" id="ARBA00022984"/>
    </source>
</evidence>
<dbReference type="SUPFAM" id="SSF56601">
    <property type="entry name" value="beta-lactamase/transpeptidase-like"/>
    <property type="match status" value="1"/>
</dbReference>
<comment type="caution">
    <text evidence="11">The sequence shown here is derived from an EMBL/GenBank/DDBJ whole genome shotgun (WGS) entry which is preliminary data.</text>
</comment>
<dbReference type="Gene3D" id="3.40.710.10">
    <property type="entry name" value="DD-peptidase/beta-lactamase superfamily"/>
    <property type="match status" value="1"/>
</dbReference>
<dbReference type="PRINTS" id="PR00725">
    <property type="entry name" value="DADACBPTASE1"/>
</dbReference>
<dbReference type="InterPro" id="IPR001967">
    <property type="entry name" value="Peptidase_S11_N"/>
</dbReference>
<dbReference type="InterPro" id="IPR008756">
    <property type="entry name" value="Peptidase_M56"/>
</dbReference>
<keyword evidence="5" id="KW-0573">Peptidoglycan synthesis</keyword>
<dbReference type="InterPro" id="IPR012338">
    <property type="entry name" value="Beta-lactam/transpept-like"/>
</dbReference>
<keyword evidence="8" id="KW-0812">Transmembrane</keyword>
<dbReference type="PANTHER" id="PTHR34978">
    <property type="entry name" value="POSSIBLE SENSOR-TRANSDUCER PROTEIN BLAR"/>
    <property type="match status" value="1"/>
</dbReference>
<feature type="domain" description="Peptidase S11 D-alanyl-D-alanine carboxypeptidase A N-terminal" evidence="9">
    <location>
        <begin position="368"/>
        <end position="588"/>
    </location>
</feature>
<evidence type="ECO:0000256" key="3">
    <source>
        <dbReference type="ARBA" id="ARBA00022801"/>
    </source>
</evidence>
<evidence type="ECO:0000313" key="11">
    <source>
        <dbReference type="EMBL" id="MDF3837747.1"/>
    </source>
</evidence>
<proteinExistence type="inferred from homology"/>
<evidence type="ECO:0000256" key="6">
    <source>
        <dbReference type="ARBA" id="ARBA00023316"/>
    </source>
</evidence>
<dbReference type="RefSeq" id="WP_276267870.1">
    <property type="nucleotide sequence ID" value="NZ_JARJLM010000532.1"/>
</dbReference>
<dbReference type="Pfam" id="PF00768">
    <property type="entry name" value="Peptidase_S11"/>
    <property type="match status" value="1"/>
</dbReference>
<dbReference type="Pfam" id="PF05569">
    <property type="entry name" value="Peptidase_M56"/>
    <property type="match status" value="1"/>
</dbReference>
<evidence type="ECO:0000256" key="7">
    <source>
        <dbReference type="RuleBase" id="RU004016"/>
    </source>
</evidence>
<organism evidence="11 12">
    <name type="scientific">Cupriavidus basilensis</name>
    <dbReference type="NCBI Taxonomy" id="68895"/>
    <lineage>
        <taxon>Bacteria</taxon>
        <taxon>Pseudomonadati</taxon>
        <taxon>Pseudomonadota</taxon>
        <taxon>Betaproteobacteria</taxon>
        <taxon>Burkholderiales</taxon>
        <taxon>Burkholderiaceae</taxon>
        <taxon>Cupriavidus</taxon>
    </lineage>
</organism>
<evidence type="ECO:0000256" key="8">
    <source>
        <dbReference type="SAM" id="Phobius"/>
    </source>
</evidence>
<evidence type="ECO:0000259" key="10">
    <source>
        <dbReference type="Pfam" id="PF05569"/>
    </source>
</evidence>
<keyword evidence="8" id="KW-1133">Transmembrane helix</keyword>
<evidence type="ECO:0000256" key="2">
    <source>
        <dbReference type="ARBA" id="ARBA00022729"/>
    </source>
</evidence>